<reference evidence="2 3" key="1">
    <citation type="submission" date="2023-04" db="EMBL/GenBank/DDBJ databases">
        <title>Forest soil microbial communities from Buena Vista Peninsula, Colon Province, Panama.</title>
        <authorList>
            <person name="Bouskill N."/>
        </authorList>
    </citation>
    <scope>NUCLEOTIDE SEQUENCE [LARGE SCALE GENOMIC DNA]</scope>
    <source>
        <strain evidence="2 3">CFH S0262</strain>
    </source>
</reference>
<feature type="transmembrane region" description="Helical" evidence="1">
    <location>
        <begin position="38"/>
        <end position="60"/>
    </location>
</feature>
<comment type="caution">
    <text evidence="2">The sequence shown here is derived from an EMBL/GenBank/DDBJ whole genome shotgun (WGS) entry which is preliminary data.</text>
</comment>
<protein>
    <submittedName>
        <fullName evidence="2">Uncharacterized protein</fullName>
    </submittedName>
</protein>
<keyword evidence="3" id="KW-1185">Reference proteome</keyword>
<accession>A0ABT6MJW5</accession>
<name>A0ABT6MJW5_9NOCA</name>
<evidence type="ECO:0000313" key="2">
    <source>
        <dbReference type="EMBL" id="MDH6284587.1"/>
    </source>
</evidence>
<keyword evidence="1" id="KW-1133">Transmembrane helix</keyword>
<evidence type="ECO:0000313" key="3">
    <source>
        <dbReference type="Proteomes" id="UP001160334"/>
    </source>
</evidence>
<keyword evidence="1" id="KW-0472">Membrane</keyword>
<evidence type="ECO:0000256" key="1">
    <source>
        <dbReference type="SAM" id="Phobius"/>
    </source>
</evidence>
<gene>
    <name evidence="2" type="ORF">M2280_005848</name>
</gene>
<dbReference type="EMBL" id="JARXVC010000024">
    <property type="protein sequence ID" value="MDH6284587.1"/>
    <property type="molecule type" value="Genomic_DNA"/>
</dbReference>
<feature type="transmembrane region" description="Helical" evidence="1">
    <location>
        <begin position="66"/>
        <end position="85"/>
    </location>
</feature>
<dbReference type="Proteomes" id="UP001160334">
    <property type="component" value="Unassembled WGS sequence"/>
</dbReference>
<keyword evidence="1" id="KW-0812">Transmembrane</keyword>
<dbReference type="RefSeq" id="WP_280763803.1">
    <property type="nucleotide sequence ID" value="NZ_JARXVC010000024.1"/>
</dbReference>
<proteinExistence type="predicted"/>
<sequence>MAGSDEGQIISHDWTRLFRHRSRSFTMGDYAYSRGVDWVGAGWAAATAVVVSGGLTYLLIQIGFRWWWAGLVIGAVAAGIVYRIVAKDTGGDISPIESAKLWLDYRLFQPAMMQGVGSDVYPTDLHWQVILYRPEDMPVHSNAFPEAAPYGTYRK</sequence>
<organism evidence="2 3">
    <name type="scientific">Prescottella agglutinans</name>
    <dbReference type="NCBI Taxonomy" id="1644129"/>
    <lineage>
        <taxon>Bacteria</taxon>
        <taxon>Bacillati</taxon>
        <taxon>Actinomycetota</taxon>
        <taxon>Actinomycetes</taxon>
        <taxon>Mycobacteriales</taxon>
        <taxon>Nocardiaceae</taxon>
        <taxon>Prescottella</taxon>
    </lineage>
</organism>